<evidence type="ECO:0000313" key="4">
    <source>
        <dbReference type="Proteomes" id="UP000309676"/>
    </source>
</evidence>
<name>A0A5R9GIR6_9BACL</name>
<accession>A0A5R9GIR6</accession>
<dbReference type="InterPro" id="IPR001387">
    <property type="entry name" value="Cro/C1-type_HTH"/>
</dbReference>
<dbReference type="Pfam" id="PF14174">
    <property type="entry name" value="YycC"/>
    <property type="match status" value="1"/>
</dbReference>
<dbReference type="RefSeq" id="WP_138192549.1">
    <property type="nucleotide sequence ID" value="NZ_VCIW01000002.1"/>
</dbReference>
<dbReference type="Proteomes" id="UP000309676">
    <property type="component" value="Unassembled WGS sequence"/>
</dbReference>
<dbReference type="InterPro" id="IPR025550">
    <property type="entry name" value="YycC"/>
</dbReference>
<protein>
    <submittedName>
        <fullName evidence="3">YycC family protein</fullName>
    </submittedName>
</protein>
<organism evidence="3 4">
    <name type="scientific">Paenibacillus antri</name>
    <dbReference type="NCBI Taxonomy" id="2582848"/>
    <lineage>
        <taxon>Bacteria</taxon>
        <taxon>Bacillati</taxon>
        <taxon>Bacillota</taxon>
        <taxon>Bacilli</taxon>
        <taxon>Bacillales</taxon>
        <taxon>Paenibacillaceae</taxon>
        <taxon>Paenibacillus</taxon>
    </lineage>
</organism>
<evidence type="ECO:0000259" key="2">
    <source>
        <dbReference type="PROSITE" id="PS50943"/>
    </source>
</evidence>
<evidence type="ECO:0000256" key="1">
    <source>
        <dbReference type="SAM" id="MobiDB-lite"/>
    </source>
</evidence>
<feature type="region of interest" description="Disordered" evidence="1">
    <location>
        <begin position="43"/>
        <end position="64"/>
    </location>
</feature>
<feature type="domain" description="HTH cro/C1-type" evidence="2">
    <location>
        <begin position="6"/>
        <end position="25"/>
    </location>
</feature>
<gene>
    <name evidence="3" type="ORF">FE782_03460</name>
</gene>
<dbReference type="PROSITE" id="PS50943">
    <property type="entry name" value="HTH_CROC1"/>
    <property type="match status" value="1"/>
</dbReference>
<dbReference type="EMBL" id="VCIW01000002">
    <property type="protein sequence ID" value="TLS53344.1"/>
    <property type="molecule type" value="Genomic_DNA"/>
</dbReference>
<sequence length="64" mass="7046">MRPLQISPDTAVKLAAKLNVPLEHLMHMPQHILLAKLAELAKSEAAEDSEDSAASEKKEERKGE</sequence>
<proteinExistence type="predicted"/>
<dbReference type="AlphaFoldDB" id="A0A5R9GIR6"/>
<reference evidence="3 4" key="1">
    <citation type="submission" date="2019-05" db="EMBL/GenBank/DDBJ databases">
        <authorList>
            <person name="Narsing Rao M.P."/>
            <person name="Li W.J."/>
        </authorList>
    </citation>
    <scope>NUCLEOTIDE SEQUENCE [LARGE SCALE GENOMIC DNA]</scope>
    <source>
        <strain evidence="3 4">SYSU_K30003</strain>
    </source>
</reference>
<keyword evidence="4" id="KW-1185">Reference proteome</keyword>
<comment type="caution">
    <text evidence="3">The sequence shown here is derived from an EMBL/GenBank/DDBJ whole genome shotgun (WGS) entry which is preliminary data.</text>
</comment>
<dbReference type="OrthoDB" id="2357473at2"/>
<feature type="compositionally biased region" description="Basic and acidic residues" evidence="1">
    <location>
        <begin position="54"/>
        <end position="64"/>
    </location>
</feature>
<evidence type="ECO:0000313" key="3">
    <source>
        <dbReference type="EMBL" id="TLS53344.1"/>
    </source>
</evidence>